<dbReference type="EMBL" id="CDMZ01001909">
    <property type="protein sequence ID" value="CEM39135.1"/>
    <property type="molecule type" value="Genomic_DNA"/>
</dbReference>
<feature type="region of interest" description="Disordered" evidence="2">
    <location>
        <begin position="1518"/>
        <end position="1545"/>
    </location>
</feature>
<feature type="region of interest" description="Disordered" evidence="2">
    <location>
        <begin position="50"/>
        <end position="115"/>
    </location>
</feature>
<accession>A0A0G4H5N1</accession>
<evidence type="ECO:0000256" key="1">
    <source>
        <dbReference type="SAM" id="Coils"/>
    </source>
</evidence>
<gene>
    <name evidence="3" type="ORF">Cvel_5733</name>
</gene>
<feature type="region of interest" description="Disordered" evidence="2">
    <location>
        <begin position="683"/>
        <end position="744"/>
    </location>
</feature>
<feature type="region of interest" description="Disordered" evidence="2">
    <location>
        <begin position="814"/>
        <end position="835"/>
    </location>
</feature>
<feature type="compositionally biased region" description="Polar residues" evidence="2">
    <location>
        <begin position="694"/>
        <end position="703"/>
    </location>
</feature>
<feature type="compositionally biased region" description="Basic and acidic residues" evidence="2">
    <location>
        <begin position="1007"/>
        <end position="1031"/>
    </location>
</feature>
<dbReference type="PANTHER" id="PTHR45615:SF80">
    <property type="entry name" value="GRIP DOMAIN-CONTAINING PROTEIN"/>
    <property type="match status" value="1"/>
</dbReference>
<feature type="region of interest" description="Disordered" evidence="2">
    <location>
        <begin position="253"/>
        <end position="346"/>
    </location>
</feature>
<protein>
    <submittedName>
        <fullName evidence="3">Uncharacterized protein</fullName>
    </submittedName>
</protein>
<feature type="compositionally biased region" description="Polar residues" evidence="2">
    <location>
        <begin position="995"/>
        <end position="1004"/>
    </location>
</feature>
<feature type="compositionally biased region" description="Polar residues" evidence="2">
    <location>
        <begin position="1400"/>
        <end position="1417"/>
    </location>
</feature>
<keyword evidence="1" id="KW-0175">Coiled coil</keyword>
<organism evidence="3">
    <name type="scientific">Chromera velia CCMP2878</name>
    <dbReference type="NCBI Taxonomy" id="1169474"/>
    <lineage>
        <taxon>Eukaryota</taxon>
        <taxon>Sar</taxon>
        <taxon>Alveolata</taxon>
        <taxon>Colpodellida</taxon>
        <taxon>Chromeraceae</taxon>
        <taxon>Chromera</taxon>
    </lineage>
</organism>
<dbReference type="PANTHER" id="PTHR45615">
    <property type="entry name" value="MYOSIN HEAVY CHAIN, NON-MUSCLE"/>
    <property type="match status" value="1"/>
</dbReference>
<reference evidence="3" key="1">
    <citation type="submission" date="2014-11" db="EMBL/GenBank/DDBJ databases">
        <authorList>
            <person name="Otto D Thomas"/>
            <person name="Naeem Raeece"/>
        </authorList>
    </citation>
    <scope>NUCLEOTIDE SEQUENCE</scope>
</reference>
<feature type="region of interest" description="Disordered" evidence="2">
    <location>
        <begin position="1334"/>
        <end position="1359"/>
    </location>
</feature>
<feature type="region of interest" description="Disordered" evidence="2">
    <location>
        <begin position="156"/>
        <end position="201"/>
    </location>
</feature>
<feature type="coiled-coil region" evidence="1">
    <location>
        <begin position="615"/>
        <end position="645"/>
    </location>
</feature>
<feature type="coiled-coil region" evidence="1">
    <location>
        <begin position="1040"/>
        <end position="1074"/>
    </location>
</feature>
<evidence type="ECO:0000313" key="3">
    <source>
        <dbReference type="EMBL" id="CEM39135.1"/>
    </source>
</evidence>
<feature type="compositionally biased region" description="Basic and acidic residues" evidence="2">
    <location>
        <begin position="74"/>
        <end position="89"/>
    </location>
</feature>
<sequence>MAAVPLDNLITHDSSGLQTALQQILQRLESVESDVSGQKEALEAFKVESATAQRGQQRGDFEASIQQPPPAERVVTDEKTSNAPAEEKPSTPPKLVALEQSGQPKDKEASEEFEKAKARLDKWAEQLTEVVSSLEETAQKSEERCARLESEQLRVQEHLAREADNSDTVAPLPPARTLRQESGPKSGDRSTPPRPAPGHAELEVRVAALERKADIVPVIQTQAADDQAPIRTRELESKLDSLQTDLEALKHEQRRASTLWEEGMAALESRQQGSGGKPDDGSLSESTSGNAAAAAEAEAKSDAKDLTQSQASDGGRKETTPPSAVAAPESFRRADTNSVGPDSQTAASLNELSKRVKRLAERHTELQATVDTKLKEQKTGMERKVETQFDAIEERVDFLMTTVEKKVREADSLRKEAAAKTEKLTAILSSTAGRKLVEALGSVDIVQALQETAQSGKPSSQSVDELAPVVGRLDEASEQHSSKLKILEKRIEKITDSIEKGGFAAAGAKRRSRRSRAGDADDEEAALAEEILPQHIVEDKVQTAVKQFLTEHQARLQGGVRHMLNSERQQIFRVVVDAFSKYRKLEDWQEVSFKNLGITAETLEGKVELPEIPTVAQIDDMRNELEDLRAAVEEREDDSTDLREQLDEAVEILKALGGALQKDKSAQFSSALDGVLSRIGKMNGGQGGRGSMFAPSTPTSAQRVSFYGGPRPSSGLLNQTKEDEAADGRDLPKGFSFTQKAAQGGGVTSDVDVKRLEDKIKELAKVQAKQQVKDREMTTAVRALQETTKQLHAFLDTGETGGDARRKKIQQALALHSDPSADPTAGPGEGGGGNNHQLALRVSSLEESLSYIQMDVLPRMKAEQQRLLSESSTNALELQHKTAQILKVREECGRMVEVSSGEVERVRKLVQETKESLRRVSSEVITKKVDASRVDMLEEKIRYLHRSIFDNQTLLARELSEEAVRRALLNFEDKMISQQRQIDTLAVKMQRAQLPRTTTAQTELSEAGERSTARDRDREREKEGGFGDGLEERVEGVDGVDQLLQRQSRTKVELNKLQDRIMALESGRDAEEAEVRKYGALVKSLQRLSESHQDHFKRLEAATVSLTDRVTKAGDVREALRGLVEEAFPPQMRGQTDDAQPKSALKGGRAAGNSQQALEMIKSLLEAPQNADADGSGSLSAEHRHELMVDLREECARMVRRSELGLSVKLAETAQRFIGKKELQGVVKRVDRLLTLLKDTDAKVSELERLIHGREGIGALLTKAVKNSCASCNREVEEMNMLPSPPVGWRKLPPRETRRRASKPGEESASTLQNSMHTLIAGGSEGRTLGYQTSHETIAGPGSASIPTRGQQGEPDVMAEGRGLAPLNVHTLAAAPPPPIQQQGAEYSGGEDSGPEGANDSAQPLQSTQYQQGTTQMGRGGSAEELSISPHSMTVRDGGPAGFRGPKGSKLASAPLSGHPPSPDRAHPGSQPTGSAEAGSSGALPMLAGRGAVNPMGRTAAGFHLTSTQLLAHLPTNWRKSNGQQQQQGKPGGEGIQQMGYMTHR</sequence>
<feature type="compositionally biased region" description="Polar residues" evidence="2">
    <location>
        <begin position="336"/>
        <end position="346"/>
    </location>
</feature>
<name>A0A0G4H5N1_9ALVE</name>
<dbReference type="VEuPathDB" id="CryptoDB:Cvel_5733"/>
<proteinExistence type="predicted"/>
<feature type="region of interest" description="Disordered" evidence="2">
    <location>
        <begin position="993"/>
        <end position="1031"/>
    </location>
</feature>
<feature type="compositionally biased region" description="Basic and acidic residues" evidence="2">
    <location>
        <begin position="104"/>
        <end position="115"/>
    </location>
</feature>
<feature type="region of interest" description="Disordered" evidence="2">
    <location>
        <begin position="1283"/>
        <end position="1313"/>
    </location>
</feature>
<evidence type="ECO:0000256" key="2">
    <source>
        <dbReference type="SAM" id="MobiDB-lite"/>
    </source>
</evidence>
<feature type="compositionally biased region" description="Basic and acidic residues" evidence="2">
    <location>
        <begin position="720"/>
        <end position="732"/>
    </location>
</feature>
<feature type="region of interest" description="Disordered" evidence="2">
    <location>
        <begin position="1372"/>
        <end position="1491"/>
    </location>
</feature>
<feature type="region of interest" description="Disordered" evidence="2">
    <location>
        <begin position="1131"/>
        <end position="1152"/>
    </location>
</feature>